<dbReference type="FunFam" id="3.40.50.1820:FF:000335">
    <property type="entry name" value="Carboxypeptidase"/>
    <property type="match status" value="1"/>
</dbReference>
<dbReference type="InterPro" id="IPR029058">
    <property type="entry name" value="AB_hydrolase_fold"/>
</dbReference>
<evidence type="ECO:0000313" key="5">
    <source>
        <dbReference type="EMBL" id="JAT97764.1"/>
    </source>
</evidence>
<dbReference type="GO" id="GO:0031647">
    <property type="term" value="P:regulation of protein stability"/>
    <property type="evidence" value="ECO:0007669"/>
    <property type="project" value="UniProtKB-ARBA"/>
</dbReference>
<sequence length="459" mass="50193">SVVLSQGPPGDEILYLPGLAEQPNFKQYAGFLSAGPTRKMFYWFVASQGSPAKDPLMLWLDGGPGCSSMVSLLKEHGPFRVADNGKALVANPYSWNKLANVLYLEAPAGVGFSYDPSGNYTSNDDSTVDDIQGAVVDFFGKFASLKSNEFYVAGKGSAATYVTMLASRLLKDAQGINLKGYAVGNGALDFRIIGNSLLLFGQFHGILDPQLWNDLLSSCCNGSASEETCSFVEPPFISLKCDTAVEVAAHLIIEKGLNNYDLFDTCIGFVPSKSGGRRNYAGGQGWSTSPYHRTQEFLLRCLNIKPTENFKSNPTCVNYDDVTTYLNQAQVRKALHGDASPMIWTPCSDSLIYATQYLTLRDVIKKLVDSGRVKSLFYSGDTDLTFNVIGNQVFVDSLGLETLSEYKLWKLNEQVAGYYQTYKSNVTFITIKGAGHLVAVKKPEEALAAISRLFKETSF</sequence>
<dbReference type="AlphaFoldDB" id="A0A1E1XES0"/>
<organism evidence="5">
    <name type="scientific">Amblyomma aureolatum</name>
    <dbReference type="NCBI Taxonomy" id="187763"/>
    <lineage>
        <taxon>Eukaryota</taxon>
        <taxon>Metazoa</taxon>
        <taxon>Ecdysozoa</taxon>
        <taxon>Arthropoda</taxon>
        <taxon>Chelicerata</taxon>
        <taxon>Arachnida</taxon>
        <taxon>Acari</taxon>
        <taxon>Parasitiformes</taxon>
        <taxon>Ixodida</taxon>
        <taxon>Ixodoidea</taxon>
        <taxon>Ixodidae</taxon>
        <taxon>Amblyomminae</taxon>
        <taxon>Amblyomma</taxon>
    </lineage>
</organism>
<dbReference type="GO" id="GO:0006508">
    <property type="term" value="P:proteolysis"/>
    <property type="evidence" value="ECO:0007669"/>
    <property type="project" value="UniProtKB-KW"/>
</dbReference>
<feature type="non-terminal residue" evidence="5">
    <location>
        <position position="1"/>
    </location>
</feature>
<reference evidence="5" key="1">
    <citation type="journal article" date="2017" name="Front. Cell. Infect. Microbiol.">
        <title>The Distinct Transcriptional Response of the Midgut of Amblyomma sculptum and Amblyomma aureolatum Ticks to Rickettsia rickettsii Correlates to Their Differences in Susceptibility to Infection.</title>
        <authorList>
            <person name="Martins L.A."/>
            <person name="Galletti M.F.B.M."/>
            <person name="Ribeiro J.M."/>
            <person name="Fujita A."/>
            <person name="Costa F.B."/>
            <person name="Labruna M.B."/>
            <person name="Daffre S."/>
            <person name="Fogaca A.C."/>
        </authorList>
    </citation>
    <scope>NUCLEOTIDE SEQUENCE</scope>
</reference>
<evidence type="ECO:0000256" key="1">
    <source>
        <dbReference type="ARBA" id="ARBA00009431"/>
    </source>
</evidence>
<evidence type="ECO:0000256" key="3">
    <source>
        <dbReference type="ARBA" id="ARBA00022670"/>
    </source>
</evidence>
<dbReference type="PANTHER" id="PTHR11802:SF201">
    <property type="entry name" value="CARBOXYPEPTIDASE"/>
    <property type="match status" value="1"/>
</dbReference>
<protein>
    <submittedName>
        <fullName evidence="5">Putative serine carboxypeptidase lysosomal cathepsin a</fullName>
    </submittedName>
</protein>
<dbReference type="GO" id="GO:0004185">
    <property type="term" value="F:serine-type carboxypeptidase activity"/>
    <property type="evidence" value="ECO:0007669"/>
    <property type="project" value="InterPro"/>
</dbReference>
<keyword evidence="2 5" id="KW-0121">Carboxypeptidase</keyword>
<keyword evidence="4" id="KW-0378">Hydrolase</keyword>
<dbReference type="InterPro" id="IPR001563">
    <property type="entry name" value="Peptidase_S10"/>
</dbReference>
<keyword evidence="3" id="KW-0645">Protease</keyword>
<accession>A0A1E1XES0</accession>
<dbReference type="PRINTS" id="PR00724">
    <property type="entry name" value="CRBOXYPTASEC"/>
</dbReference>
<dbReference type="GO" id="GO:1904715">
    <property type="term" value="P:negative regulation of chaperone-mediated autophagy"/>
    <property type="evidence" value="ECO:0007669"/>
    <property type="project" value="UniProtKB-ARBA"/>
</dbReference>
<dbReference type="Pfam" id="PF00450">
    <property type="entry name" value="Peptidase_S10"/>
    <property type="match status" value="1"/>
</dbReference>
<dbReference type="PANTHER" id="PTHR11802">
    <property type="entry name" value="SERINE PROTEASE FAMILY S10 SERINE CARBOXYPEPTIDASE"/>
    <property type="match status" value="1"/>
</dbReference>
<evidence type="ECO:0000256" key="4">
    <source>
        <dbReference type="ARBA" id="ARBA00022801"/>
    </source>
</evidence>
<dbReference type="Gene3D" id="3.40.50.1820">
    <property type="entry name" value="alpha/beta hydrolase"/>
    <property type="match status" value="1"/>
</dbReference>
<name>A0A1E1XES0_9ACAR</name>
<comment type="similarity">
    <text evidence="1">Belongs to the peptidase S10 family.</text>
</comment>
<proteinExistence type="evidence at transcript level"/>
<evidence type="ECO:0000256" key="2">
    <source>
        <dbReference type="ARBA" id="ARBA00022645"/>
    </source>
</evidence>
<dbReference type="SUPFAM" id="SSF53474">
    <property type="entry name" value="alpha/beta-Hydrolases"/>
    <property type="match status" value="1"/>
</dbReference>
<dbReference type="EMBL" id="GFAC01001424">
    <property type="protein sequence ID" value="JAT97764.1"/>
    <property type="molecule type" value="mRNA"/>
</dbReference>